<evidence type="ECO:0000259" key="1">
    <source>
        <dbReference type="Pfam" id="PF19809"/>
    </source>
</evidence>
<evidence type="ECO:0000313" key="3">
    <source>
        <dbReference type="Proteomes" id="UP000649573"/>
    </source>
</evidence>
<dbReference type="EMBL" id="BMRE01000001">
    <property type="protein sequence ID" value="GGU17333.1"/>
    <property type="molecule type" value="Genomic_DNA"/>
</dbReference>
<sequence>MDRDVTIDPDLTPALALDLDSDIDLDIDFDDSAARRARRYVREVVAGIGLRGDSSFVETEPHPAAYVALDGRLPDFPDHDVALLWNESSGWSAAIEDRRGELVVVARMGGDPRPSAGAVVSWVRGLFRRECAQGRSNRDFAAFVPSPRADGFS</sequence>
<dbReference type="Pfam" id="PF19809">
    <property type="entry name" value="DUF6292"/>
    <property type="match status" value="1"/>
</dbReference>
<accession>A0ABQ2UAQ0</accession>
<feature type="domain" description="DUF6292" evidence="1">
    <location>
        <begin position="40"/>
        <end position="124"/>
    </location>
</feature>
<comment type="caution">
    <text evidence="2">The sequence shown here is derived from an EMBL/GenBank/DDBJ whole genome shotgun (WGS) entry which is preliminary data.</text>
</comment>
<organism evidence="2 3">
    <name type="scientific">Lentzea flava</name>
    <dbReference type="NCBI Taxonomy" id="103732"/>
    <lineage>
        <taxon>Bacteria</taxon>
        <taxon>Bacillati</taxon>
        <taxon>Actinomycetota</taxon>
        <taxon>Actinomycetes</taxon>
        <taxon>Pseudonocardiales</taxon>
        <taxon>Pseudonocardiaceae</taxon>
        <taxon>Lentzea</taxon>
    </lineage>
</organism>
<evidence type="ECO:0000313" key="2">
    <source>
        <dbReference type="EMBL" id="GGU17333.1"/>
    </source>
</evidence>
<gene>
    <name evidence="2" type="ORF">GCM10010178_06460</name>
</gene>
<proteinExistence type="predicted"/>
<reference evidence="3" key="1">
    <citation type="journal article" date="2019" name="Int. J. Syst. Evol. Microbiol.">
        <title>The Global Catalogue of Microorganisms (GCM) 10K type strain sequencing project: providing services to taxonomists for standard genome sequencing and annotation.</title>
        <authorList>
            <consortium name="The Broad Institute Genomics Platform"/>
            <consortium name="The Broad Institute Genome Sequencing Center for Infectious Disease"/>
            <person name="Wu L."/>
            <person name="Ma J."/>
        </authorList>
    </citation>
    <scope>NUCLEOTIDE SEQUENCE [LARGE SCALE GENOMIC DNA]</scope>
    <source>
        <strain evidence="3">JCM 3296</strain>
    </source>
</reference>
<name>A0ABQ2UAQ0_9PSEU</name>
<dbReference type="Proteomes" id="UP000649573">
    <property type="component" value="Unassembled WGS sequence"/>
</dbReference>
<dbReference type="InterPro" id="IPR046259">
    <property type="entry name" value="DUF6292"/>
</dbReference>
<protein>
    <recommendedName>
        <fullName evidence="1">DUF6292 domain-containing protein</fullName>
    </recommendedName>
</protein>
<keyword evidence="3" id="KW-1185">Reference proteome</keyword>